<keyword evidence="1" id="KW-1133">Transmembrane helix</keyword>
<evidence type="ECO:0000313" key="5">
    <source>
        <dbReference type="Proteomes" id="UP000009223"/>
    </source>
</evidence>
<accession>F5YKK7</accession>
<reference evidence="4 5" key="2">
    <citation type="journal article" date="2011" name="ISME J.">
        <title>RNA-seq reveals cooperative metabolic interactions between two termite-gut spirochete species in co-culture.</title>
        <authorList>
            <person name="Rosenthal A.Z."/>
            <person name="Matson E.G."/>
            <person name="Eldar A."/>
            <person name="Leadbetter J.R."/>
        </authorList>
    </citation>
    <scope>NUCLEOTIDE SEQUENCE [LARGE SCALE GENOMIC DNA]</scope>
    <source>
        <strain evidence="5">ATCC BAA-887 / DSM 12427 / ZAS-2</strain>
    </source>
</reference>
<proteinExistence type="predicted"/>
<dbReference type="OrthoDB" id="356259at2"/>
<dbReference type="eggNOG" id="ENOG503483E">
    <property type="taxonomic scope" value="Bacteria"/>
</dbReference>
<protein>
    <submittedName>
        <fullName evidence="4">Type IV pilus assembly protein PilZ</fullName>
    </submittedName>
</protein>
<feature type="domain" description="Type III secretion system flagellar brake protein YcgR PilZN" evidence="3">
    <location>
        <begin position="164"/>
        <end position="224"/>
    </location>
</feature>
<dbReference type="STRING" id="545694.TREPR_1927"/>
<evidence type="ECO:0000256" key="1">
    <source>
        <dbReference type="SAM" id="Phobius"/>
    </source>
</evidence>
<keyword evidence="5" id="KW-1185">Reference proteome</keyword>
<keyword evidence="1" id="KW-0472">Membrane</keyword>
<dbReference type="Gene3D" id="2.40.10.220">
    <property type="entry name" value="predicted glycosyltransferase like domains"/>
    <property type="match status" value="1"/>
</dbReference>
<dbReference type="InterPro" id="IPR009926">
    <property type="entry name" value="T3SS_YcgR_PilZN"/>
</dbReference>
<dbReference type="HOGENOM" id="CLU_063055_0_0_12"/>
<keyword evidence="1" id="KW-0812">Transmembrane</keyword>
<feature type="domain" description="PilZ" evidence="2">
    <location>
        <begin position="266"/>
        <end position="360"/>
    </location>
</feature>
<dbReference type="Proteomes" id="UP000009223">
    <property type="component" value="Chromosome"/>
</dbReference>
<dbReference type="AlphaFoldDB" id="F5YKK7"/>
<evidence type="ECO:0000313" key="4">
    <source>
        <dbReference type="EMBL" id="AEF84398.1"/>
    </source>
</evidence>
<name>F5YKK7_TREPZ</name>
<evidence type="ECO:0000259" key="3">
    <source>
        <dbReference type="Pfam" id="PF12945"/>
    </source>
</evidence>
<organism evidence="4 5">
    <name type="scientific">Treponema primitia (strain ATCC BAA-887 / DSM 12427 / ZAS-2)</name>
    <dbReference type="NCBI Taxonomy" id="545694"/>
    <lineage>
        <taxon>Bacteria</taxon>
        <taxon>Pseudomonadati</taxon>
        <taxon>Spirochaetota</taxon>
        <taxon>Spirochaetia</taxon>
        <taxon>Spirochaetales</taxon>
        <taxon>Treponemataceae</taxon>
        <taxon>Treponema</taxon>
    </lineage>
</organism>
<dbReference type="InterPro" id="IPR009875">
    <property type="entry name" value="PilZ_domain"/>
</dbReference>
<dbReference type="SUPFAM" id="SSF141371">
    <property type="entry name" value="PilZ domain-like"/>
    <property type="match status" value="1"/>
</dbReference>
<feature type="transmembrane region" description="Helical" evidence="1">
    <location>
        <begin position="24"/>
        <end position="46"/>
    </location>
</feature>
<dbReference type="Pfam" id="PF12945">
    <property type="entry name" value="PilZNR"/>
    <property type="match status" value="1"/>
</dbReference>
<reference evidence="5" key="1">
    <citation type="submission" date="2009-12" db="EMBL/GenBank/DDBJ databases">
        <title>Complete sequence of Treponema primitia strain ZAS-2.</title>
        <authorList>
            <person name="Tetu S.G."/>
            <person name="Matson E."/>
            <person name="Ren Q."/>
            <person name="Seshadri R."/>
            <person name="Elbourne L."/>
            <person name="Hassan K.A."/>
            <person name="Durkin A."/>
            <person name="Radune D."/>
            <person name="Mohamoud Y."/>
            <person name="Shay R."/>
            <person name="Jin S."/>
            <person name="Zhang X."/>
            <person name="Lucey K."/>
            <person name="Ballor N.R."/>
            <person name="Ottesen E."/>
            <person name="Rosenthal R."/>
            <person name="Allen A."/>
            <person name="Leadbetter J.R."/>
            <person name="Paulsen I.T."/>
        </authorList>
    </citation>
    <scope>NUCLEOTIDE SEQUENCE [LARGE SCALE GENOMIC DNA]</scope>
    <source>
        <strain evidence="5">ATCC BAA-887 / DSM 12427 / ZAS-2</strain>
    </source>
</reference>
<dbReference type="EMBL" id="CP001843">
    <property type="protein sequence ID" value="AEF84398.1"/>
    <property type="molecule type" value="Genomic_DNA"/>
</dbReference>
<sequence length="364" mass="40240">MFPGMTFYLLQDVYFVSFGDRYPWAGPVLGVSFGGFFLFLLIHGLIKNRSGAGAPRRFSFFALSKIANSYGLSKPQKKVLEDIFRSDAVSDPISVIQSTPLLDKHFKRAYRRIENTATSDAVAQQQIALLFSTRNTIEAVQNTTATATSTRQIPSNMAGVLAVGKETYPVRVVNSKGDSVLVESPKNSLGNPIRIPTGTRVALSFFTKSSKGYSFDSKILGTMDTPKGQNLQLAHAARVKPLVQRRFRRIQTATPCIFHVVLVSETRVGRKMVKKMTVDKYRYTGTIMDLSIGGCSMQSSANIRAGTRIKLEFESGDTASLAALGQVLRINRGGKYTTIHVKFIKVPRRAQNSINALVFEYNDE</sequence>
<gene>
    <name evidence="4" type="ordered locus">TREPR_1927</name>
</gene>
<dbReference type="GO" id="GO:0035438">
    <property type="term" value="F:cyclic-di-GMP binding"/>
    <property type="evidence" value="ECO:0007669"/>
    <property type="project" value="InterPro"/>
</dbReference>
<evidence type="ECO:0000259" key="2">
    <source>
        <dbReference type="Pfam" id="PF07238"/>
    </source>
</evidence>
<dbReference type="KEGG" id="tpi:TREPR_1927"/>
<dbReference type="Pfam" id="PF07238">
    <property type="entry name" value="PilZ"/>
    <property type="match status" value="1"/>
</dbReference>